<keyword evidence="4" id="KW-0444">Lipid biosynthesis</keyword>
<dbReference type="GO" id="GO:0006654">
    <property type="term" value="P:phosphatidic acid biosynthetic process"/>
    <property type="evidence" value="ECO:0007669"/>
    <property type="project" value="TreeGrafter"/>
</dbReference>
<comment type="caution">
    <text evidence="7">The sequence shown here is derived from an EMBL/GenBank/DDBJ whole genome shotgun (WGS) entry which is preliminary data.</text>
</comment>
<keyword evidence="4" id="KW-0594">Phospholipid biosynthesis</keyword>
<accession>A0A437A3P6</accession>
<dbReference type="InterPro" id="IPR055066">
    <property type="entry name" value="AASDHPPT_N"/>
</dbReference>
<dbReference type="STRING" id="97331.A0A437A3P6"/>
<dbReference type="Pfam" id="PF01553">
    <property type="entry name" value="Acyltransferase"/>
    <property type="match status" value="1"/>
</dbReference>
<dbReference type="CDD" id="cd07989">
    <property type="entry name" value="LPLAT_AGPAT-like"/>
    <property type="match status" value="1"/>
</dbReference>
<comment type="domain">
    <text evidence="4">The HXXXXD motif is essential for acyltransferase activity and may constitute the binding site for the phosphate moiety of the glycerol-3-phosphate.</text>
</comment>
<dbReference type="SUPFAM" id="SSF56214">
    <property type="entry name" value="4'-phosphopantetheinyl transferase"/>
    <property type="match status" value="2"/>
</dbReference>
<dbReference type="GeneID" id="93586397"/>
<feature type="domain" description="Phospholipid/glycerol acyltransferase" evidence="6">
    <location>
        <begin position="100"/>
        <end position="217"/>
    </location>
</feature>
<dbReference type="NCBIfam" id="TIGR00530">
    <property type="entry name" value="AGP_acyltrn"/>
    <property type="match status" value="1"/>
</dbReference>
<dbReference type="AlphaFoldDB" id="A0A437A3P6"/>
<evidence type="ECO:0000259" key="6">
    <source>
        <dbReference type="SMART" id="SM00563"/>
    </source>
</evidence>
<dbReference type="SUPFAM" id="SSF69593">
    <property type="entry name" value="Glycerol-3-phosphate (1)-acyltransferase"/>
    <property type="match status" value="1"/>
</dbReference>
<evidence type="ECO:0000256" key="2">
    <source>
        <dbReference type="ARBA" id="ARBA00022679"/>
    </source>
</evidence>
<dbReference type="Gene3D" id="3.90.470.20">
    <property type="entry name" value="4'-phosphopantetheinyl transferase domain"/>
    <property type="match status" value="2"/>
</dbReference>
<gene>
    <name evidence="7" type="ORF">DFL_004086</name>
</gene>
<proteinExistence type="inferred from homology"/>
<evidence type="ECO:0000256" key="3">
    <source>
        <dbReference type="ARBA" id="ARBA00023315"/>
    </source>
</evidence>
<dbReference type="GO" id="GO:0016020">
    <property type="term" value="C:membrane"/>
    <property type="evidence" value="ECO:0007669"/>
    <property type="project" value="InterPro"/>
</dbReference>
<dbReference type="InterPro" id="IPR002123">
    <property type="entry name" value="Plipid/glycerol_acylTrfase"/>
</dbReference>
<sequence length="567" mass="62816">MFYHLTIFMAVYALLTLTLALLGTVSKLAAFASKLLIAYMIMCFCALYGVAAATVLKPFGKNVAFTQWTVGRLFRWTLGPALGVQFEVENEDGMWKDRPVVFVGNHQSELDLLVLGRIFPQYCSVSAKSSLKHTPFLGWFMQASGAIFIDRANRTSALSAFDNAIKQMKANGQSAWIFPEGTRSYSTEPIMLPFKKGAFHLAVQAQVPVVPVVIQNYSHVLNLKDKTFRPGTIRVKVLDKVETKGLEGTKEEIDNLVEKVRNDMVKELEAMGLGDKKKPLWNTPEEFNEALNHLPTPTHESILKFHRPDDRKLALGSQLLQHLIVCRYRHIPFRDVCIVRNFGGIAGGRPVFIGSDGVEGLEYNVSHHGSVVGIVSRLLPPEDDGNGDEGGGVGFDILEYEKRPHYVDGTLEAVKEWAEGFGDAKVFTGREMGVIDAAAWGGVDEQGKMEGVVKAVHLNWVVKEAYVKAVGTGLVTDLTAVEFELVGVGGGIEAGQRIDDIEVWIGGRERRRAAEWYFEVERVVRDGLEGGYCLAVVTRVEGLDEGDRKGSWEWLEYRGDILPVIQA</sequence>
<comment type="similarity">
    <text evidence="1 4">Belongs to the 1-acyl-sn-glycerol-3-phosphate acyltransferase family.</text>
</comment>
<protein>
    <recommendedName>
        <fullName evidence="4">1-acyl-sn-glycerol-3-phosphate acyltransferase</fullName>
        <ecNumber evidence="4">2.3.1.51</ecNumber>
    </recommendedName>
</protein>
<dbReference type="SMART" id="SM00563">
    <property type="entry name" value="PlsC"/>
    <property type="match status" value="1"/>
</dbReference>
<dbReference type="VEuPathDB" id="FungiDB:DFL_004086"/>
<comment type="catalytic activity">
    <reaction evidence="4">
        <text>a 1-acyl-sn-glycero-3-phosphate + an acyl-CoA = a 1,2-diacyl-sn-glycero-3-phosphate + CoA</text>
        <dbReference type="Rhea" id="RHEA:19709"/>
        <dbReference type="ChEBI" id="CHEBI:57287"/>
        <dbReference type="ChEBI" id="CHEBI:57970"/>
        <dbReference type="ChEBI" id="CHEBI:58342"/>
        <dbReference type="ChEBI" id="CHEBI:58608"/>
        <dbReference type="EC" id="2.3.1.51"/>
    </reaction>
</comment>
<dbReference type="InterPro" id="IPR004552">
    <property type="entry name" value="AGP_acyltrans"/>
</dbReference>
<dbReference type="RefSeq" id="XP_067491323.1">
    <property type="nucleotide sequence ID" value="XM_067633122.1"/>
</dbReference>
<keyword evidence="5" id="KW-1133">Transmembrane helix</keyword>
<evidence type="ECO:0000313" key="8">
    <source>
        <dbReference type="Proteomes" id="UP000283090"/>
    </source>
</evidence>
<dbReference type="GO" id="GO:0003841">
    <property type="term" value="F:1-acylglycerol-3-phosphate O-acyltransferase activity"/>
    <property type="evidence" value="ECO:0007669"/>
    <property type="project" value="UniProtKB-UniRule"/>
</dbReference>
<keyword evidence="8" id="KW-1185">Reference proteome</keyword>
<keyword evidence="2 4" id="KW-0808">Transferase</keyword>
<evidence type="ECO:0000256" key="1">
    <source>
        <dbReference type="ARBA" id="ARBA00008655"/>
    </source>
</evidence>
<organism evidence="7 8">
    <name type="scientific">Arthrobotrys flagrans</name>
    <name type="common">Nematode-trapping fungus</name>
    <name type="synonym">Trichothecium flagrans</name>
    <dbReference type="NCBI Taxonomy" id="97331"/>
    <lineage>
        <taxon>Eukaryota</taxon>
        <taxon>Fungi</taxon>
        <taxon>Dikarya</taxon>
        <taxon>Ascomycota</taxon>
        <taxon>Pezizomycotina</taxon>
        <taxon>Orbiliomycetes</taxon>
        <taxon>Orbiliales</taxon>
        <taxon>Orbiliaceae</taxon>
        <taxon>Arthrobotrys</taxon>
    </lineage>
</organism>
<dbReference type="PANTHER" id="PTHR10434">
    <property type="entry name" value="1-ACYL-SN-GLYCEROL-3-PHOSPHATE ACYLTRANSFERASE"/>
    <property type="match status" value="1"/>
</dbReference>
<name>A0A437A3P6_ARTFL</name>
<evidence type="ECO:0000256" key="5">
    <source>
        <dbReference type="SAM" id="Phobius"/>
    </source>
</evidence>
<keyword evidence="4" id="KW-0443">Lipid metabolism</keyword>
<dbReference type="GO" id="GO:0000287">
    <property type="term" value="F:magnesium ion binding"/>
    <property type="evidence" value="ECO:0007669"/>
    <property type="project" value="InterPro"/>
</dbReference>
<dbReference type="InterPro" id="IPR037143">
    <property type="entry name" value="4-PPantetheinyl_Trfase_dom_sf"/>
</dbReference>
<keyword evidence="4" id="KW-1208">Phospholipid metabolism</keyword>
<dbReference type="GO" id="GO:0008897">
    <property type="term" value="F:holo-[acyl-carrier-protein] synthase activity"/>
    <property type="evidence" value="ECO:0007669"/>
    <property type="project" value="InterPro"/>
</dbReference>
<dbReference type="OrthoDB" id="202234at2759"/>
<keyword evidence="3 4" id="KW-0012">Acyltransferase</keyword>
<feature type="transmembrane region" description="Helical" evidence="5">
    <location>
        <begin position="6"/>
        <end position="24"/>
    </location>
</feature>
<dbReference type="EC" id="2.3.1.51" evidence="4"/>
<dbReference type="EMBL" id="SAEB01000006">
    <property type="protein sequence ID" value="RVD85779.1"/>
    <property type="molecule type" value="Genomic_DNA"/>
</dbReference>
<keyword evidence="5" id="KW-0472">Membrane</keyword>
<dbReference type="Proteomes" id="UP000283090">
    <property type="component" value="Unassembled WGS sequence"/>
</dbReference>
<keyword evidence="5" id="KW-0812">Transmembrane</keyword>
<dbReference type="Pfam" id="PF22624">
    <property type="entry name" value="AASDHPPT_N"/>
    <property type="match status" value="1"/>
</dbReference>
<evidence type="ECO:0000313" key="7">
    <source>
        <dbReference type="EMBL" id="RVD85779.1"/>
    </source>
</evidence>
<dbReference type="PANTHER" id="PTHR10434:SF11">
    <property type="entry name" value="1-ACYL-SN-GLYCEROL-3-PHOSPHATE ACYLTRANSFERASE"/>
    <property type="match status" value="1"/>
</dbReference>
<evidence type="ECO:0000256" key="4">
    <source>
        <dbReference type="RuleBase" id="RU361267"/>
    </source>
</evidence>
<feature type="transmembrane region" description="Helical" evidence="5">
    <location>
        <begin position="36"/>
        <end position="56"/>
    </location>
</feature>
<dbReference type="GO" id="GO:0005783">
    <property type="term" value="C:endoplasmic reticulum"/>
    <property type="evidence" value="ECO:0007669"/>
    <property type="project" value="TreeGrafter"/>
</dbReference>
<reference evidence="7 8" key="1">
    <citation type="submission" date="2019-01" db="EMBL/GenBank/DDBJ databases">
        <title>Intercellular communication is required for trap formation in the nematode-trapping fungus Duddingtonia flagrans.</title>
        <authorList>
            <person name="Youssar L."/>
            <person name="Wernet V."/>
            <person name="Hensel N."/>
            <person name="Hildebrandt H.-G."/>
            <person name="Fischer R."/>
        </authorList>
    </citation>
    <scope>NUCLEOTIDE SEQUENCE [LARGE SCALE GENOMIC DNA]</scope>
    <source>
        <strain evidence="7 8">CBS H-5679</strain>
    </source>
</reference>